<feature type="region of interest" description="Disordered" evidence="1">
    <location>
        <begin position="102"/>
        <end position="160"/>
    </location>
</feature>
<evidence type="ECO:0000313" key="3">
    <source>
        <dbReference type="Proteomes" id="UP000699042"/>
    </source>
</evidence>
<accession>A0A9P7UAY9</accession>
<reference evidence="2" key="1">
    <citation type="submission" date="2021-05" db="EMBL/GenBank/DDBJ databases">
        <title>Comparative genomics of three Colletotrichum scovillei strains and genetic complementation revealed genes involved fungal growth and virulence on chili pepper.</title>
        <authorList>
            <person name="Hsieh D.-K."/>
            <person name="Chuang S.-C."/>
            <person name="Chen C.-Y."/>
            <person name="Chao Y.-T."/>
            <person name="Lu M.-Y.J."/>
            <person name="Lee M.-H."/>
            <person name="Shih M.-C."/>
        </authorList>
    </citation>
    <scope>NUCLEOTIDE SEQUENCE</scope>
    <source>
        <strain evidence="2">Coll-153</strain>
    </source>
</reference>
<evidence type="ECO:0000313" key="2">
    <source>
        <dbReference type="EMBL" id="KAG7047771.1"/>
    </source>
</evidence>
<proteinExistence type="predicted"/>
<keyword evidence="3" id="KW-1185">Reference proteome</keyword>
<comment type="caution">
    <text evidence="2">The sequence shown here is derived from an EMBL/GenBank/DDBJ whole genome shotgun (WGS) entry which is preliminary data.</text>
</comment>
<evidence type="ECO:0000256" key="1">
    <source>
        <dbReference type="SAM" id="MobiDB-lite"/>
    </source>
</evidence>
<organism evidence="2 3">
    <name type="scientific">Colletotrichum scovillei</name>
    <dbReference type="NCBI Taxonomy" id="1209932"/>
    <lineage>
        <taxon>Eukaryota</taxon>
        <taxon>Fungi</taxon>
        <taxon>Dikarya</taxon>
        <taxon>Ascomycota</taxon>
        <taxon>Pezizomycotina</taxon>
        <taxon>Sordariomycetes</taxon>
        <taxon>Hypocreomycetidae</taxon>
        <taxon>Glomerellales</taxon>
        <taxon>Glomerellaceae</taxon>
        <taxon>Colletotrichum</taxon>
        <taxon>Colletotrichum acutatum species complex</taxon>
    </lineage>
</organism>
<gene>
    <name evidence="2" type="ORF">JMJ77_011113</name>
</gene>
<dbReference type="EMBL" id="JAESDN010000007">
    <property type="protein sequence ID" value="KAG7047771.1"/>
    <property type="molecule type" value="Genomic_DNA"/>
</dbReference>
<name>A0A9P7UAY9_9PEZI</name>
<dbReference type="Proteomes" id="UP000699042">
    <property type="component" value="Unassembled WGS sequence"/>
</dbReference>
<protein>
    <submittedName>
        <fullName evidence="2">Uncharacterized protein</fullName>
    </submittedName>
</protein>
<sequence length="181" mass="19772">MERSQSRITTPRNSSRTLAARTELPVSHDDWTKCLPIPPGIPCWRQPSAVSFRLLADDLCSVPTSLAAVPHILSPVTVTLRAVSERKPHKPRDIPGCLQQIQNRPDQPNQANSPFLRPQRHQTRPCLLRRAQPPATTWPAGVTRDGDATGAAPFTSRQNGTLSLRGGTGGKLSAIIPRVCQ</sequence>
<dbReference type="AlphaFoldDB" id="A0A9P7UAY9"/>
<feature type="compositionally biased region" description="Polar residues" evidence="1">
    <location>
        <begin position="102"/>
        <end position="113"/>
    </location>
</feature>